<comment type="caution">
    <text evidence="1">The sequence shown here is derived from an EMBL/GenBank/DDBJ whole genome shotgun (WGS) entry which is preliminary data.</text>
</comment>
<accession>A0A2H3K8F2</accession>
<proteinExistence type="predicted"/>
<reference evidence="1 2" key="1">
    <citation type="submission" date="2017-09" db="EMBL/GenBank/DDBJ databases">
        <title>Whole genomes of Flavobacteriaceae.</title>
        <authorList>
            <person name="Stine C."/>
            <person name="Li C."/>
            <person name="Tadesse D."/>
        </authorList>
    </citation>
    <scope>NUCLEOTIDE SEQUENCE [LARGE SCALE GENOMIC DNA]</scope>
    <source>
        <strain evidence="1 2">ATCC 35036</strain>
    </source>
</reference>
<gene>
    <name evidence="1" type="ORF">B0A77_14705</name>
</gene>
<name>A0A2H3K8F2_9FLAO</name>
<evidence type="ECO:0000313" key="2">
    <source>
        <dbReference type="Proteomes" id="UP000220828"/>
    </source>
</evidence>
<protein>
    <submittedName>
        <fullName evidence="1">Uncharacterized protein</fullName>
    </submittedName>
</protein>
<dbReference type="AlphaFoldDB" id="A0A2H3K8F2"/>
<dbReference type="Proteomes" id="UP000220828">
    <property type="component" value="Unassembled WGS sequence"/>
</dbReference>
<evidence type="ECO:0000313" key="1">
    <source>
        <dbReference type="EMBL" id="PDS21950.1"/>
    </source>
</evidence>
<dbReference type="InterPro" id="IPR028963">
    <property type="entry name" value="Imm9"/>
</dbReference>
<dbReference type="RefSeq" id="WP_097554924.1">
    <property type="nucleotide sequence ID" value="NZ_PCMW01000128.1"/>
</dbReference>
<dbReference type="EMBL" id="PCMW01000128">
    <property type="protein sequence ID" value="PDS21950.1"/>
    <property type="molecule type" value="Genomic_DNA"/>
</dbReference>
<dbReference type="OrthoDB" id="894209at2"/>
<dbReference type="Pfam" id="PF15587">
    <property type="entry name" value="Imm9"/>
    <property type="match status" value="1"/>
</dbReference>
<organism evidence="1 2">
    <name type="scientific">Flavobacterium branchiophilum</name>
    <dbReference type="NCBI Taxonomy" id="55197"/>
    <lineage>
        <taxon>Bacteria</taxon>
        <taxon>Pseudomonadati</taxon>
        <taxon>Bacteroidota</taxon>
        <taxon>Flavobacteriia</taxon>
        <taxon>Flavobacteriales</taxon>
        <taxon>Flavobacteriaceae</taxon>
        <taxon>Flavobacterium</taxon>
    </lineage>
</organism>
<sequence>MKDIIISHSSYVFRFVDEEFITKDLYYEYIDKIKEILETNKIILPDGWLLIFNLIYTNGRVPLLTKNRSGGFRSDKMKEISIVAPIPLKEEIEWGIDIKDHFFKKEHYDKIINNFWELDIDYKNYNTSKDYITACLKEGIRKAFEIGFTVGGLKINVKDISNL</sequence>